<keyword evidence="6 11" id="KW-0808">Transferase</keyword>
<evidence type="ECO:0000256" key="2">
    <source>
        <dbReference type="ARBA" id="ARBA00006751"/>
    </source>
</evidence>
<feature type="binding site" evidence="12">
    <location>
        <position position="146"/>
    </location>
    <ligand>
        <name>phosphate</name>
        <dbReference type="ChEBI" id="CHEBI:43474"/>
    </ligand>
</feature>
<dbReference type="CDD" id="cd09009">
    <property type="entry name" value="PNP-EcPNPII_like"/>
    <property type="match status" value="1"/>
</dbReference>
<evidence type="ECO:0000313" key="16">
    <source>
        <dbReference type="EMBL" id="CAF3729974.1"/>
    </source>
</evidence>
<comment type="catalytic activity">
    <reaction evidence="10">
        <text>guanosine + phosphate = alpha-D-ribose 1-phosphate + guanine</text>
        <dbReference type="Rhea" id="RHEA:13233"/>
        <dbReference type="ChEBI" id="CHEBI:16235"/>
        <dbReference type="ChEBI" id="CHEBI:16750"/>
        <dbReference type="ChEBI" id="CHEBI:43474"/>
        <dbReference type="ChEBI" id="CHEBI:57720"/>
        <dbReference type="EC" id="2.4.2.1"/>
    </reaction>
</comment>
<evidence type="ECO:0000256" key="9">
    <source>
        <dbReference type="ARBA" id="ARBA00023950"/>
    </source>
</evidence>
<dbReference type="Proteomes" id="UP000663868">
    <property type="component" value="Unassembled WGS sequence"/>
</dbReference>
<evidence type="ECO:0000256" key="7">
    <source>
        <dbReference type="ARBA" id="ARBA00023918"/>
    </source>
</evidence>
<dbReference type="SUPFAM" id="SSF53167">
    <property type="entry name" value="Purine and uridine phosphorylases"/>
    <property type="match status" value="1"/>
</dbReference>
<dbReference type="AlphaFoldDB" id="A0A815IBM5"/>
<gene>
    <name evidence="15" type="ORF">IZO911_LOCUS37607</name>
    <name evidence="16" type="ORF">KXQ929_LOCUS12986</name>
</gene>
<evidence type="ECO:0000313" key="17">
    <source>
        <dbReference type="Proteomes" id="UP000663860"/>
    </source>
</evidence>
<feature type="region of interest" description="Disordered" evidence="13">
    <location>
        <begin position="1"/>
        <end position="25"/>
    </location>
</feature>
<dbReference type="PANTHER" id="PTHR11904">
    <property type="entry name" value="METHYLTHIOADENOSINE/PURINE NUCLEOSIDE PHOSPHORYLASE"/>
    <property type="match status" value="1"/>
</dbReference>
<evidence type="ECO:0000256" key="8">
    <source>
        <dbReference type="ARBA" id="ARBA00023929"/>
    </source>
</evidence>
<comment type="function">
    <text evidence="11">The purine nucleoside phosphorylases catalyze the phosphorolytic breakdown of the N-glycosidic bond in the beta-(deoxy)ribonucleoside molecules, with the formation of the corresponding free purine bases and pentose-1-phosphate.</text>
</comment>
<feature type="binding site" evidence="12">
    <location>
        <position position="94"/>
    </location>
    <ligand>
        <name>phosphate</name>
        <dbReference type="ChEBI" id="CHEBI:43474"/>
    </ligand>
</feature>
<keyword evidence="5 11" id="KW-0328">Glycosyltransferase</keyword>
<comment type="catalytic activity">
    <reaction evidence="9">
        <text>2'-deoxyinosine + phosphate = 2-deoxy-alpha-D-ribose 1-phosphate + hypoxanthine</text>
        <dbReference type="Rhea" id="RHEA:27750"/>
        <dbReference type="ChEBI" id="CHEBI:17368"/>
        <dbReference type="ChEBI" id="CHEBI:28997"/>
        <dbReference type="ChEBI" id="CHEBI:43474"/>
        <dbReference type="ChEBI" id="CHEBI:57259"/>
        <dbReference type="EC" id="2.4.2.1"/>
    </reaction>
</comment>
<dbReference type="Pfam" id="PF01048">
    <property type="entry name" value="PNP_UDP_1"/>
    <property type="match status" value="1"/>
</dbReference>
<evidence type="ECO:0000256" key="1">
    <source>
        <dbReference type="ARBA" id="ARBA00005058"/>
    </source>
</evidence>
<dbReference type="GO" id="GO:0004731">
    <property type="term" value="F:purine-nucleoside phosphorylase activity"/>
    <property type="evidence" value="ECO:0007669"/>
    <property type="project" value="UniProtKB-EC"/>
</dbReference>
<proteinExistence type="inferred from homology"/>
<dbReference type="NCBIfam" id="NF006054">
    <property type="entry name" value="PRK08202.1"/>
    <property type="match status" value="1"/>
</dbReference>
<sequence length="315" mass="34601">MSHLTRSPIESTPIAESGPSASVGEHPNAITNRFYTYERVQDIVSFIQNIVPTKPEIAIICGSGLGGLAELITDKIVIPYVDIPHFPRSTVVGHRSNLVFGVLNGLYVVCMQGRFHPYEGYTTATCAFPVRVMRMLGAHTLIVTCAAGGVNKGYSVGDIMLIKDHLNFPNLAGNNPLIGHNDERFGPRFPPVGHAYDRQYLSKMKQIASKHSVELREGVYCGLGGPCYETIAEINMLRLLGGDAVGMSTVHEVTLAAHCGFRTLGLALITNKCLWDYDTTYEPVHEDVIRISELKANELQQLIYDFIGSVKQNPK</sequence>
<evidence type="ECO:0000256" key="5">
    <source>
        <dbReference type="ARBA" id="ARBA00022676"/>
    </source>
</evidence>
<feature type="binding site" evidence="12">
    <location>
        <position position="248"/>
    </location>
    <ligand>
        <name>phosphate</name>
        <dbReference type="ChEBI" id="CHEBI:43474"/>
    </ligand>
</feature>
<dbReference type="InterPro" id="IPR011268">
    <property type="entry name" value="Purine_phosphorylase"/>
</dbReference>
<feature type="binding site" evidence="12">
    <location>
        <position position="271"/>
    </location>
    <ligand>
        <name>a purine D-ribonucleoside</name>
        <dbReference type="ChEBI" id="CHEBI:142355"/>
    </ligand>
</feature>
<evidence type="ECO:0000256" key="11">
    <source>
        <dbReference type="PIRNR" id="PIRNR000477"/>
    </source>
</evidence>
<comment type="catalytic activity">
    <reaction evidence="8">
        <text>2'-deoxyguanosine + phosphate = 2-deoxy-alpha-D-ribose 1-phosphate + guanine</text>
        <dbReference type="Rhea" id="RHEA:27738"/>
        <dbReference type="ChEBI" id="CHEBI:16235"/>
        <dbReference type="ChEBI" id="CHEBI:17172"/>
        <dbReference type="ChEBI" id="CHEBI:43474"/>
        <dbReference type="ChEBI" id="CHEBI:57259"/>
        <dbReference type="EC" id="2.4.2.1"/>
    </reaction>
</comment>
<dbReference type="PIRSF" id="PIRSF000477">
    <property type="entry name" value="PurNPase"/>
    <property type="match status" value="1"/>
</dbReference>
<protein>
    <recommendedName>
        <fullName evidence="4 11">Purine nucleoside phosphorylase</fullName>
        <ecNumber evidence="3 11">2.4.2.1</ecNumber>
    </recommendedName>
    <alternativeName>
        <fullName evidence="11">Inosine-guanosine phosphorylase</fullName>
    </alternativeName>
</protein>
<dbReference type="UniPathway" id="UPA00606"/>
<dbReference type="InterPro" id="IPR011270">
    <property type="entry name" value="Pur_Nuc_Pase_Ino/Guo-sp"/>
</dbReference>
<dbReference type="Gene3D" id="3.40.50.1580">
    <property type="entry name" value="Nucleoside phosphorylase domain"/>
    <property type="match status" value="1"/>
</dbReference>
<feature type="binding site" evidence="12">
    <location>
        <begin position="114"/>
        <end position="116"/>
    </location>
    <ligand>
        <name>phosphate</name>
        <dbReference type="ChEBI" id="CHEBI:43474"/>
    </ligand>
</feature>
<dbReference type="Proteomes" id="UP000663860">
    <property type="component" value="Unassembled WGS sequence"/>
</dbReference>
<dbReference type="InterPro" id="IPR000845">
    <property type="entry name" value="Nucleoside_phosphorylase_d"/>
</dbReference>
<dbReference type="PANTHER" id="PTHR11904:SF9">
    <property type="entry name" value="PURINE NUCLEOSIDE PHOSPHORYLASE-RELATED"/>
    <property type="match status" value="1"/>
</dbReference>
<dbReference type="GO" id="GO:0009116">
    <property type="term" value="P:nucleoside metabolic process"/>
    <property type="evidence" value="ECO:0007669"/>
    <property type="project" value="InterPro"/>
</dbReference>
<evidence type="ECO:0000259" key="14">
    <source>
        <dbReference type="Pfam" id="PF01048"/>
    </source>
</evidence>
<organism evidence="15 17">
    <name type="scientific">Adineta steineri</name>
    <dbReference type="NCBI Taxonomy" id="433720"/>
    <lineage>
        <taxon>Eukaryota</taxon>
        <taxon>Metazoa</taxon>
        <taxon>Spiralia</taxon>
        <taxon>Gnathifera</taxon>
        <taxon>Rotifera</taxon>
        <taxon>Eurotatoria</taxon>
        <taxon>Bdelloidea</taxon>
        <taxon>Adinetida</taxon>
        <taxon>Adinetidae</taxon>
        <taxon>Adineta</taxon>
    </lineage>
</organism>
<reference evidence="15" key="1">
    <citation type="submission" date="2021-02" db="EMBL/GenBank/DDBJ databases">
        <authorList>
            <person name="Nowell W R."/>
        </authorList>
    </citation>
    <scope>NUCLEOTIDE SEQUENCE</scope>
</reference>
<evidence type="ECO:0000256" key="3">
    <source>
        <dbReference type="ARBA" id="ARBA00011886"/>
    </source>
</evidence>
<feature type="compositionally biased region" description="Polar residues" evidence="13">
    <location>
        <begin position="1"/>
        <end position="10"/>
    </location>
</feature>
<feature type="binding site" evidence="12">
    <location>
        <position position="63"/>
    </location>
    <ligand>
        <name>phosphate</name>
        <dbReference type="ChEBI" id="CHEBI:43474"/>
    </ligand>
</feature>
<dbReference type="InterPro" id="IPR035994">
    <property type="entry name" value="Nucleoside_phosphorylase_sf"/>
</dbReference>
<dbReference type="NCBIfam" id="TIGR01697">
    <property type="entry name" value="PNPH-PUNA-XAPA"/>
    <property type="match status" value="1"/>
</dbReference>
<comment type="pathway">
    <text evidence="1 11">Purine metabolism; purine nucleoside salvage.</text>
</comment>
<evidence type="ECO:0000256" key="13">
    <source>
        <dbReference type="SAM" id="MobiDB-lite"/>
    </source>
</evidence>
<evidence type="ECO:0000256" key="12">
    <source>
        <dbReference type="PIRSR" id="PIRSR000477-2"/>
    </source>
</evidence>
<evidence type="ECO:0000256" key="10">
    <source>
        <dbReference type="ARBA" id="ARBA00023970"/>
    </source>
</evidence>
<dbReference type="GO" id="GO:0005737">
    <property type="term" value="C:cytoplasm"/>
    <property type="evidence" value="ECO:0007669"/>
    <property type="project" value="TreeGrafter"/>
</dbReference>
<evidence type="ECO:0000256" key="6">
    <source>
        <dbReference type="ARBA" id="ARBA00022679"/>
    </source>
</evidence>
<dbReference type="EC" id="2.4.2.1" evidence="3 11"/>
<comment type="caution">
    <text evidence="15">The sequence shown here is derived from an EMBL/GenBank/DDBJ whole genome shotgun (WGS) entry which is preliminary data.</text>
</comment>
<comment type="catalytic activity">
    <reaction evidence="7">
        <text>inosine + phosphate = alpha-D-ribose 1-phosphate + hypoxanthine</text>
        <dbReference type="Rhea" id="RHEA:27646"/>
        <dbReference type="ChEBI" id="CHEBI:17368"/>
        <dbReference type="ChEBI" id="CHEBI:17596"/>
        <dbReference type="ChEBI" id="CHEBI:43474"/>
        <dbReference type="ChEBI" id="CHEBI:57720"/>
        <dbReference type="EC" id="2.4.2.1"/>
    </reaction>
</comment>
<accession>A0A815IBM5</accession>
<evidence type="ECO:0000313" key="15">
    <source>
        <dbReference type="EMBL" id="CAF1366321.1"/>
    </source>
</evidence>
<dbReference type="FunFam" id="3.40.50.1580:FF:000004">
    <property type="entry name" value="Purine nucleoside phosphorylase"/>
    <property type="match status" value="1"/>
</dbReference>
<dbReference type="EMBL" id="CAJOBB010000683">
    <property type="protein sequence ID" value="CAF3729974.1"/>
    <property type="molecule type" value="Genomic_DNA"/>
</dbReference>
<dbReference type="EMBL" id="CAJNOE010000964">
    <property type="protein sequence ID" value="CAF1366321.1"/>
    <property type="molecule type" value="Genomic_DNA"/>
</dbReference>
<dbReference type="NCBIfam" id="TIGR01700">
    <property type="entry name" value="PNPH"/>
    <property type="match status" value="1"/>
</dbReference>
<evidence type="ECO:0000256" key="4">
    <source>
        <dbReference type="ARBA" id="ARBA00013834"/>
    </source>
</evidence>
<name>A0A815IBM5_9BILA</name>
<feature type="binding site" evidence="12">
    <location>
        <position position="229"/>
    </location>
    <ligand>
        <name>a purine D-ribonucleoside</name>
        <dbReference type="ChEBI" id="CHEBI:142355"/>
    </ligand>
</feature>
<feature type="domain" description="Nucleoside phosphorylase" evidence="14">
    <location>
        <begin position="56"/>
        <end position="307"/>
    </location>
</feature>
<comment type="similarity">
    <text evidence="2 11">Belongs to the PNP/MTAP phosphorylase family.</text>
</comment>